<protein>
    <submittedName>
        <fullName evidence="1">Uncharacterized protein</fullName>
    </submittedName>
</protein>
<dbReference type="Ensembl" id="ENSPSNT00000028415.1">
    <property type="protein sequence ID" value="ENSPSNP00000025276.1"/>
    <property type="gene ID" value="ENSPSNG00000018452.1"/>
</dbReference>
<accession>A0A8C9E8E6</accession>
<reference evidence="1" key="1">
    <citation type="submission" date="2019-08" db="EMBL/GenBank/DDBJ databases">
        <title>Phocoena sinus (Vaquita) genome, mPhoSin1, primary haplotype.</title>
        <authorList>
            <person name="Morin P."/>
            <person name="Mountcastle J."/>
            <person name="Fungtammasan C."/>
            <person name="Rhie A."/>
            <person name="Rojas-Bracho L."/>
            <person name="Smith C.R."/>
            <person name="Taylor B.L."/>
            <person name="Gulland F.M.D."/>
            <person name="Musser W."/>
            <person name="Houck M."/>
            <person name="Haase B."/>
            <person name="Paez S."/>
            <person name="Howe K."/>
            <person name="Torrance J."/>
            <person name="Formenti G."/>
            <person name="Phillippy A."/>
            <person name="Ryder O."/>
            <person name="Jarvis E.D."/>
            <person name="Fedrigo O."/>
        </authorList>
    </citation>
    <scope>NUCLEOTIDE SEQUENCE [LARGE SCALE GENOMIC DNA]</scope>
</reference>
<evidence type="ECO:0000313" key="1">
    <source>
        <dbReference type="Ensembl" id="ENSPSNP00000025276.1"/>
    </source>
</evidence>
<sequence length="100" mass="11014">MCHIFIHSSVDGCLGGFHVLAIVNRAAVNIVVHDSSRIMVFSGYMPGSGIAGSYGSSIFNFLRKLHTVLHSGCINLHSHQQCKRVPFSPHPLQHLLFVDF</sequence>
<organism evidence="1 2">
    <name type="scientific">Phocoena sinus</name>
    <name type="common">Vaquita</name>
    <dbReference type="NCBI Taxonomy" id="42100"/>
    <lineage>
        <taxon>Eukaryota</taxon>
        <taxon>Metazoa</taxon>
        <taxon>Chordata</taxon>
        <taxon>Craniata</taxon>
        <taxon>Vertebrata</taxon>
        <taxon>Euteleostomi</taxon>
        <taxon>Mammalia</taxon>
        <taxon>Eutheria</taxon>
        <taxon>Laurasiatheria</taxon>
        <taxon>Artiodactyla</taxon>
        <taxon>Whippomorpha</taxon>
        <taxon>Cetacea</taxon>
        <taxon>Odontoceti</taxon>
        <taxon>Phocoenidae</taxon>
        <taxon>Phocoena</taxon>
    </lineage>
</organism>
<reference evidence="1" key="2">
    <citation type="submission" date="2025-08" db="UniProtKB">
        <authorList>
            <consortium name="Ensembl"/>
        </authorList>
    </citation>
    <scope>IDENTIFICATION</scope>
</reference>
<proteinExistence type="predicted"/>
<dbReference type="GeneTree" id="ENSGT01000000214749"/>
<name>A0A8C9E8E6_PHOSS</name>
<keyword evidence="2" id="KW-1185">Reference proteome</keyword>
<dbReference type="Proteomes" id="UP000694554">
    <property type="component" value="Chromosome 9"/>
</dbReference>
<dbReference type="AlphaFoldDB" id="A0A8C9E8E6"/>
<evidence type="ECO:0000313" key="2">
    <source>
        <dbReference type="Proteomes" id="UP000694554"/>
    </source>
</evidence>
<reference evidence="1" key="3">
    <citation type="submission" date="2025-09" db="UniProtKB">
        <authorList>
            <consortium name="Ensembl"/>
        </authorList>
    </citation>
    <scope>IDENTIFICATION</scope>
</reference>